<dbReference type="KEGG" id="pdx:Psed_1718"/>
<dbReference type="GO" id="GO:0003700">
    <property type="term" value="F:DNA-binding transcription factor activity"/>
    <property type="evidence" value="ECO:0007669"/>
    <property type="project" value="InterPro"/>
</dbReference>
<evidence type="ECO:0000259" key="1">
    <source>
        <dbReference type="PROSITE" id="PS50995"/>
    </source>
</evidence>
<reference evidence="2 3" key="1">
    <citation type="journal article" date="2011" name="J. Bacteriol.">
        <title>Genome sequence of the 1,4-dioxane-degrading Pseudonocardia dioxanivorans strain CB1190.</title>
        <authorList>
            <person name="Sales C.M."/>
            <person name="Mahendra S."/>
            <person name="Grostern A."/>
            <person name="Parales R.E."/>
            <person name="Goodwin L.A."/>
            <person name="Woyke T."/>
            <person name="Nolan M."/>
            <person name="Lapidus A."/>
            <person name="Chertkov O."/>
            <person name="Ovchinnikova G."/>
            <person name="Sczyrba A."/>
            <person name="Alvarez-Cohen L."/>
        </authorList>
    </citation>
    <scope>NUCLEOTIDE SEQUENCE [LARGE SCALE GENOMIC DNA]</scope>
    <source>
        <strain evidence="3">ATCC 55486 / DSM 44775 / JCM 13855 / CB1190</strain>
    </source>
</reference>
<dbReference type="InterPro" id="IPR036390">
    <property type="entry name" value="WH_DNA-bd_sf"/>
</dbReference>
<protein>
    <submittedName>
        <fullName evidence="2">Regulatory protein MarR</fullName>
    </submittedName>
</protein>
<dbReference type="Gene3D" id="1.10.10.10">
    <property type="entry name" value="Winged helix-like DNA-binding domain superfamily/Winged helix DNA-binding domain"/>
    <property type="match status" value="1"/>
</dbReference>
<sequence length="182" mass="20038">MIDALAGITLLASSVMVARDRLPFDPIERAAELWEQRIGPSGTMAAVTSVMRVQQILLSAVDAALRPHGLTFARYEALVLLSFARRRSLPMRVMGERLQLHPTSVTNIVDRLQADGLVRRVPHPTDRRATLVEITEDGLNRLADATKAVTDDDFGLRGLDADESAQLTRLLGQVRRAVGDFD</sequence>
<dbReference type="Proteomes" id="UP000007809">
    <property type="component" value="Chromosome"/>
</dbReference>
<dbReference type="PRINTS" id="PR00598">
    <property type="entry name" value="HTHMARR"/>
</dbReference>
<dbReference type="SMART" id="SM00347">
    <property type="entry name" value="HTH_MARR"/>
    <property type="match status" value="1"/>
</dbReference>
<dbReference type="PANTHER" id="PTHR33164">
    <property type="entry name" value="TRANSCRIPTIONAL REGULATOR, MARR FAMILY"/>
    <property type="match status" value="1"/>
</dbReference>
<dbReference type="Pfam" id="PF12802">
    <property type="entry name" value="MarR_2"/>
    <property type="match status" value="1"/>
</dbReference>
<dbReference type="STRING" id="675635.Psed_1718"/>
<feature type="domain" description="HTH marR-type" evidence="1">
    <location>
        <begin position="43"/>
        <end position="176"/>
    </location>
</feature>
<dbReference type="AlphaFoldDB" id="F4CKW0"/>
<evidence type="ECO:0000313" key="2">
    <source>
        <dbReference type="EMBL" id="AEA23953.1"/>
    </source>
</evidence>
<dbReference type="GO" id="GO:0006950">
    <property type="term" value="P:response to stress"/>
    <property type="evidence" value="ECO:0007669"/>
    <property type="project" value="TreeGrafter"/>
</dbReference>
<dbReference type="InterPro" id="IPR039422">
    <property type="entry name" value="MarR/SlyA-like"/>
</dbReference>
<evidence type="ECO:0000313" key="3">
    <source>
        <dbReference type="Proteomes" id="UP000007809"/>
    </source>
</evidence>
<gene>
    <name evidence="2" type="ordered locus">Psed_1718</name>
</gene>
<dbReference type="InterPro" id="IPR000835">
    <property type="entry name" value="HTH_MarR-typ"/>
</dbReference>
<dbReference type="SUPFAM" id="SSF46785">
    <property type="entry name" value="Winged helix' DNA-binding domain"/>
    <property type="match status" value="1"/>
</dbReference>
<accession>F4CKW0</accession>
<dbReference type="InterPro" id="IPR036388">
    <property type="entry name" value="WH-like_DNA-bd_sf"/>
</dbReference>
<keyword evidence="3" id="KW-1185">Reference proteome</keyword>
<name>F4CKW0_PSEUX</name>
<organism evidence="2 3">
    <name type="scientific">Pseudonocardia dioxanivorans (strain ATCC 55486 / DSM 44775 / JCM 13855 / CB1190)</name>
    <dbReference type="NCBI Taxonomy" id="675635"/>
    <lineage>
        <taxon>Bacteria</taxon>
        <taxon>Bacillati</taxon>
        <taxon>Actinomycetota</taxon>
        <taxon>Actinomycetes</taxon>
        <taxon>Pseudonocardiales</taxon>
        <taxon>Pseudonocardiaceae</taxon>
        <taxon>Pseudonocardia</taxon>
    </lineage>
</organism>
<proteinExistence type="predicted"/>
<dbReference type="PANTHER" id="PTHR33164:SF101">
    <property type="entry name" value="TRANSCRIPTIONAL REPRESSOR MPRA"/>
    <property type="match status" value="1"/>
</dbReference>
<dbReference type="EMBL" id="CP002593">
    <property type="protein sequence ID" value="AEA23953.1"/>
    <property type="molecule type" value="Genomic_DNA"/>
</dbReference>
<dbReference type="PROSITE" id="PS50995">
    <property type="entry name" value="HTH_MARR_2"/>
    <property type="match status" value="1"/>
</dbReference>
<dbReference type="HOGENOM" id="CLU_083287_27_0_11"/>
<dbReference type="eggNOG" id="COG1846">
    <property type="taxonomic scope" value="Bacteria"/>
</dbReference>